<accession>A0A4Q7P5W9</accession>
<keyword evidence="2" id="KW-1185">Reference proteome</keyword>
<dbReference type="AlphaFoldDB" id="A0A4Q7P5W9"/>
<evidence type="ECO:0000313" key="2">
    <source>
        <dbReference type="Proteomes" id="UP000292209"/>
    </source>
</evidence>
<dbReference type="Proteomes" id="UP000292209">
    <property type="component" value="Unassembled WGS sequence"/>
</dbReference>
<evidence type="ECO:0000313" key="1">
    <source>
        <dbReference type="EMBL" id="RZS95147.1"/>
    </source>
</evidence>
<reference evidence="1 2" key="1">
    <citation type="submission" date="2019-02" db="EMBL/GenBank/DDBJ databases">
        <title>Genomic Encyclopedia of Archaeal and Bacterial Type Strains, Phase II (KMG-II): from individual species to whole genera.</title>
        <authorList>
            <person name="Goeker M."/>
        </authorList>
    </citation>
    <scope>NUCLEOTIDE SEQUENCE [LARGE SCALE GENOMIC DNA]</scope>
    <source>
        <strain evidence="1 2">DSM 21411</strain>
    </source>
</reference>
<organism evidence="1 2">
    <name type="scientific">Cecembia calidifontis</name>
    <dbReference type="NCBI Taxonomy" id="1187080"/>
    <lineage>
        <taxon>Bacteria</taxon>
        <taxon>Pseudomonadati</taxon>
        <taxon>Bacteroidota</taxon>
        <taxon>Cytophagia</taxon>
        <taxon>Cytophagales</taxon>
        <taxon>Cyclobacteriaceae</taxon>
        <taxon>Cecembia</taxon>
    </lineage>
</organism>
<comment type="caution">
    <text evidence="1">The sequence shown here is derived from an EMBL/GenBank/DDBJ whole genome shotgun (WGS) entry which is preliminary data.</text>
</comment>
<dbReference type="EMBL" id="SGXG01000001">
    <property type="protein sequence ID" value="RZS95147.1"/>
    <property type="molecule type" value="Genomic_DNA"/>
</dbReference>
<proteinExistence type="predicted"/>
<name>A0A4Q7P5W9_9BACT</name>
<protein>
    <submittedName>
        <fullName evidence="1">Uncharacterized protein</fullName>
    </submittedName>
</protein>
<sequence>MHLIKNIFTFSLDMKNKKLYVYSRIEYLLCLKNQVLVKKPSDGSNSKKIRVG</sequence>
<gene>
    <name evidence="1" type="ORF">BC751_0663</name>
</gene>